<dbReference type="Gene3D" id="1.10.150.190">
    <property type="entry name" value="Translation initiation factor 2, subunit 1, domain 2"/>
    <property type="match status" value="1"/>
</dbReference>
<keyword evidence="3" id="KW-0648">Protein biosynthesis</keyword>
<dbReference type="InterPro" id="IPR003029">
    <property type="entry name" value="S1_domain"/>
</dbReference>
<dbReference type="OrthoDB" id="1685042at2759"/>
<comment type="similarity">
    <text evidence="1">Belongs to the eIF-2-alpha family.</text>
</comment>
<dbReference type="Gene3D" id="2.40.50.140">
    <property type="entry name" value="Nucleic acid-binding proteins"/>
    <property type="match status" value="1"/>
</dbReference>
<gene>
    <name evidence="5" type="ORF">GGI25_001453</name>
</gene>
<protein>
    <recommendedName>
        <fullName evidence="4">S1 motif domain-containing protein</fullName>
    </recommendedName>
</protein>
<dbReference type="GO" id="GO:0003723">
    <property type="term" value="F:RNA binding"/>
    <property type="evidence" value="ECO:0007669"/>
    <property type="project" value="InterPro"/>
</dbReference>
<dbReference type="GO" id="GO:0003743">
    <property type="term" value="F:translation initiation factor activity"/>
    <property type="evidence" value="ECO:0007669"/>
    <property type="project" value="UniProtKB-KW"/>
</dbReference>
<evidence type="ECO:0000313" key="5">
    <source>
        <dbReference type="EMBL" id="KAJ2679530.1"/>
    </source>
</evidence>
<accession>A0A9W8G5M7</accession>
<dbReference type="InterPro" id="IPR012340">
    <property type="entry name" value="NA-bd_OB-fold"/>
</dbReference>
<reference evidence="5" key="1">
    <citation type="submission" date="2022-07" db="EMBL/GenBank/DDBJ databases">
        <title>Phylogenomic reconstructions and comparative analyses of Kickxellomycotina fungi.</title>
        <authorList>
            <person name="Reynolds N.K."/>
            <person name="Stajich J.E."/>
            <person name="Barry K."/>
            <person name="Grigoriev I.V."/>
            <person name="Crous P."/>
            <person name="Smith M.E."/>
        </authorList>
    </citation>
    <scope>NUCLEOTIDE SEQUENCE</scope>
    <source>
        <strain evidence="5">NRRL 3115</strain>
    </source>
</reference>
<feature type="domain" description="S1 motif" evidence="4">
    <location>
        <begin position="18"/>
        <end position="90"/>
    </location>
</feature>
<dbReference type="AlphaFoldDB" id="A0A9W8G5M7"/>
<dbReference type="PANTHER" id="PTHR10602:SF0">
    <property type="entry name" value="EUKARYOTIC TRANSLATION INITIATION FACTOR 2 SUBUNIT 1"/>
    <property type="match status" value="1"/>
</dbReference>
<dbReference type="Gene3D" id="3.30.70.1130">
    <property type="entry name" value="EIF_2_alpha"/>
    <property type="match status" value="1"/>
</dbReference>
<organism evidence="5 6">
    <name type="scientific">Coemansia spiralis</name>
    <dbReference type="NCBI Taxonomy" id="417178"/>
    <lineage>
        <taxon>Eukaryota</taxon>
        <taxon>Fungi</taxon>
        <taxon>Fungi incertae sedis</taxon>
        <taxon>Zoopagomycota</taxon>
        <taxon>Kickxellomycotina</taxon>
        <taxon>Kickxellomycetes</taxon>
        <taxon>Kickxellales</taxon>
        <taxon>Kickxellaceae</taxon>
        <taxon>Coemansia</taxon>
    </lineage>
</organism>
<evidence type="ECO:0000256" key="1">
    <source>
        <dbReference type="ARBA" id="ARBA00007223"/>
    </source>
</evidence>
<name>A0A9W8G5M7_9FUNG</name>
<dbReference type="InterPro" id="IPR024055">
    <property type="entry name" value="TIF2_asu_C"/>
</dbReference>
<dbReference type="Pfam" id="PF07541">
    <property type="entry name" value="EIF_2_alpha"/>
    <property type="match status" value="1"/>
</dbReference>
<dbReference type="InterPro" id="IPR024054">
    <property type="entry name" value="TIF2_asu_middle_sf"/>
</dbReference>
<evidence type="ECO:0000313" key="6">
    <source>
        <dbReference type="Proteomes" id="UP001151518"/>
    </source>
</evidence>
<dbReference type="SUPFAM" id="SSF110993">
    <property type="entry name" value="eIF-2-alpha, C-terminal domain"/>
    <property type="match status" value="1"/>
</dbReference>
<dbReference type="EMBL" id="JANBTW010000011">
    <property type="protein sequence ID" value="KAJ2679530.1"/>
    <property type="molecule type" value="Genomic_DNA"/>
</dbReference>
<dbReference type="InterPro" id="IPR011488">
    <property type="entry name" value="TIF_2_asu"/>
</dbReference>
<dbReference type="PROSITE" id="PS50126">
    <property type="entry name" value="S1"/>
    <property type="match status" value="1"/>
</dbReference>
<comment type="caution">
    <text evidence="5">The sequence shown here is derived from an EMBL/GenBank/DDBJ whole genome shotgun (WGS) entry which is preliminary data.</text>
</comment>
<dbReference type="Proteomes" id="UP001151518">
    <property type="component" value="Unassembled WGS sequence"/>
</dbReference>
<evidence type="ECO:0000256" key="3">
    <source>
        <dbReference type="ARBA" id="ARBA00022917"/>
    </source>
</evidence>
<proteinExistence type="inferred from homology"/>
<keyword evidence="2" id="KW-0396">Initiation factor</keyword>
<dbReference type="SUPFAM" id="SSF116742">
    <property type="entry name" value="eIF2alpha middle domain-like"/>
    <property type="match status" value="1"/>
</dbReference>
<dbReference type="GO" id="GO:0043022">
    <property type="term" value="F:ribosome binding"/>
    <property type="evidence" value="ECO:0007669"/>
    <property type="project" value="TreeGrafter"/>
</dbReference>
<dbReference type="PANTHER" id="PTHR10602">
    <property type="entry name" value="EUKARYOTIC TRANSLATION INITIATION FACTOR 2 SUBUNIT 1"/>
    <property type="match status" value="1"/>
</dbReference>
<evidence type="ECO:0000256" key="2">
    <source>
        <dbReference type="ARBA" id="ARBA00022540"/>
    </source>
</evidence>
<evidence type="ECO:0000259" key="4">
    <source>
        <dbReference type="PROSITE" id="PS50126"/>
    </source>
</evidence>
<dbReference type="SUPFAM" id="SSF50249">
    <property type="entry name" value="Nucleic acid-binding proteins"/>
    <property type="match status" value="1"/>
</dbReference>
<sequence length="274" mass="30765">MDSLRSLRFYRDKYPEVNDIVFVKVEKIEKDIGVHVKLVEYGNIDGIIYAKDVSKNRIRSLFQLFHAGHYKVVVVNSVDAQTGYVDLSLAQVKPEDISVCEDRFQKAMTVQSITNYVATKMDVDFEELCEKVTWPLYDKYGHAYDAFKKAIVDPSVFDEFGLDNRLKTELVGYIVKRLELSDPVVEAKVSVQSVGFDGIGDVKKALKAAEAVSNEDASVKIYWDGAPIYRVVVSRTKAAAGMELARKAMDATKDAIESMEGGSFSVIEDPKPFY</sequence>